<feature type="chain" id="PRO_5044220656" description="DUF4919 domain-containing protein" evidence="1">
    <location>
        <begin position="22"/>
        <end position="229"/>
    </location>
</feature>
<reference key="1">
    <citation type="submission" date="2016-07" db="EMBL/GenBank/DDBJ databases">
        <title>Nontailed viruses are major unrecognized killers of bacteria in the ocean.</title>
        <authorList>
            <person name="Kauffman K."/>
            <person name="Hussain F."/>
            <person name="Yang J."/>
            <person name="Arevalo P."/>
            <person name="Brown J."/>
            <person name="Cutler M."/>
            <person name="Kelly L."/>
            <person name="Polz M.F."/>
        </authorList>
    </citation>
    <scope>NUCLEOTIDE SEQUENCE [LARGE SCALE GENOMIC DNA]</scope>
    <source>
        <strain>10N.261.52.F7</strain>
    </source>
</reference>
<comment type="caution">
    <text evidence="2">The sequence shown here is derived from an EMBL/GenBank/DDBJ whole genome shotgun (WGS) entry which is preliminary data.</text>
</comment>
<accession>A0AB36XNG6</accession>
<evidence type="ECO:0000313" key="2">
    <source>
        <dbReference type="EMBL" id="PMK47303.1"/>
    </source>
</evidence>
<keyword evidence="1" id="KW-0732">Signal</keyword>
<name>A0AB36XNG6_9VIBR</name>
<proteinExistence type="predicted"/>
<protein>
    <recommendedName>
        <fullName evidence="3">DUF4919 domain-containing protein</fullName>
    </recommendedName>
</protein>
<dbReference type="EMBL" id="MCXM01000014">
    <property type="protein sequence ID" value="PMK47303.1"/>
    <property type="molecule type" value="Genomic_DNA"/>
</dbReference>
<reference evidence="2" key="3">
    <citation type="journal article" date="2018" name="Nature">
        <title>A major lineage of non-tailed dsDNA viruses as unrecognized killers of marine bacteria.</title>
        <authorList>
            <person name="Kauffman K.M."/>
            <person name="Hussain F.A."/>
            <person name="Yang J."/>
            <person name="Arevalo P."/>
            <person name="Brown J.M."/>
            <person name="Chang W.K."/>
            <person name="VanInsberghe D."/>
            <person name="Elsherbini J."/>
            <person name="Sharma R.S."/>
            <person name="Cutler M.B."/>
            <person name="Kelly L."/>
            <person name="Polz M.F."/>
        </authorList>
    </citation>
    <scope>NUCLEOTIDE SEQUENCE</scope>
    <source>
        <strain evidence="2">10N.261.52.F7</strain>
    </source>
</reference>
<evidence type="ECO:0000256" key="1">
    <source>
        <dbReference type="SAM" id="SignalP"/>
    </source>
</evidence>
<reference evidence="2" key="2">
    <citation type="submission" date="2016-07" db="EMBL/GenBank/DDBJ databases">
        <authorList>
            <person name="Kauffman K."/>
            <person name="Arevalo P."/>
            <person name="Polz M.F."/>
        </authorList>
    </citation>
    <scope>NUCLEOTIDE SEQUENCE</scope>
    <source>
        <strain evidence="2">10N.261.52.F7</strain>
    </source>
</reference>
<organism evidence="2">
    <name type="scientific">Vibrio lentus</name>
    <dbReference type="NCBI Taxonomy" id="136468"/>
    <lineage>
        <taxon>Bacteria</taxon>
        <taxon>Pseudomonadati</taxon>
        <taxon>Pseudomonadota</taxon>
        <taxon>Gammaproteobacteria</taxon>
        <taxon>Vibrionales</taxon>
        <taxon>Vibrionaceae</taxon>
        <taxon>Vibrio</taxon>
    </lineage>
</organism>
<evidence type="ECO:0008006" key="3">
    <source>
        <dbReference type="Google" id="ProtNLM"/>
    </source>
</evidence>
<dbReference type="AlphaFoldDB" id="A0AB36XNG6"/>
<gene>
    <name evidence="2" type="ORF">BCT99_17985</name>
</gene>
<dbReference type="RefSeq" id="WP_102278697.1">
    <property type="nucleotide sequence ID" value="NZ_JAJGZN020000001.1"/>
</dbReference>
<feature type="signal peptide" evidence="1">
    <location>
        <begin position="1"/>
        <end position="21"/>
    </location>
</feature>
<sequence>MSILRKIILSVFLILNLNAQAEIESSFYVSTTKVSIGNLFDFYNDLAVEIKPELMVMKTDVKVSLVSEYLTSLSETERLNLEGALNIIKDIEGTIGHKFRIETPSQLIDYIDDDKFKVYEYIYDNACAKVTIFTVMKDKREMVIELQLTSPYDRVEQCGSYMTLTQYMYLGSILQFTEGVRTKHLFNSIYESLKAEKPYKSIFDGVSISAGFRDGKTLVLFIEPEYEYE</sequence>